<dbReference type="GO" id="GO:0015416">
    <property type="term" value="F:ABC-type phosphonate transporter activity"/>
    <property type="evidence" value="ECO:0007669"/>
    <property type="project" value="InterPro"/>
</dbReference>
<evidence type="ECO:0000259" key="9">
    <source>
        <dbReference type="PROSITE" id="PS50893"/>
    </source>
</evidence>
<evidence type="ECO:0000313" key="11">
    <source>
        <dbReference type="EMBL" id="MDM1697251.1"/>
    </source>
</evidence>
<accession>A0A0K1XBS9</accession>
<dbReference type="SUPFAM" id="SSF52540">
    <property type="entry name" value="P-loop containing nucleoside triphosphate hydrolases"/>
    <property type="match status" value="1"/>
</dbReference>
<dbReference type="AlphaFoldDB" id="A0A0K1XBS9"/>
<dbReference type="PANTHER" id="PTHR43166:SF6">
    <property type="entry name" value="PHOSPHONATES IMPORT ATP-BINDING PROTEIN PHNC"/>
    <property type="match status" value="1"/>
</dbReference>
<keyword evidence="5" id="KW-0547">Nucleotide-binding</keyword>
<gene>
    <name evidence="11" type="primary">phnC</name>
    <name evidence="10" type="ORF">AKN88_01740</name>
    <name evidence="11" type="ORF">HX099_11365</name>
</gene>
<dbReference type="NCBIfam" id="TIGR02315">
    <property type="entry name" value="ABC_phnC"/>
    <property type="match status" value="1"/>
</dbReference>
<dbReference type="RefSeq" id="WP_053099701.1">
    <property type="nucleotide sequence ID" value="NZ_CP012363.1"/>
</dbReference>
<dbReference type="EMBL" id="JACANB010000012">
    <property type="protein sequence ID" value="MDM1697251.1"/>
    <property type="molecule type" value="Genomic_DNA"/>
</dbReference>
<dbReference type="InterPro" id="IPR050086">
    <property type="entry name" value="MetN_ABC_transporter-like"/>
</dbReference>
<dbReference type="PROSITE" id="PS50893">
    <property type="entry name" value="ABC_TRANSPORTER_2"/>
    <property type="match status" value="1"/>
</dbReference>
<keyword evidence="8" id="KW-0472">Membrane</keyword>
<evidence type="ECO:0000256" key="3">
    <source>
        <dbReference type="ARBA" id="ARBA00022475"/>
    </source>
</evidence>
<dbReference type="InterPro" id="IPR012693">
    <property type="entry name" value="ABC_transpr_PhnC"/>
</dbReference>
<keyword evidence="6 10" id="KW-0067">ATP-binding</keyword>
<keyword evidence="4" id="KW-0997">Cell inner membrane</keyword>
<feature type="domain" description="ABC transporter" evidence="9">
    <location>
        <begin position="2"/>
        <end position="245"/>
    </location>
</feature>
<dbReference type="InterPro" id="IPR003593">
    <property type="entry name" value="AAA+_ATPase"/>
</dbReference>
<dbReference type="PATRIC" id="fig|1698447.3.peg.391"/>
<dbReference type="SMART" id="SM00382">
    <property type="entry name" value="AAA"/>
    <property type="match status" value="1"/>
</dbReference>
<dbReference type="Proteomes" id="UP000063953">
    <property type="component" value="Chromosome"/>
</dbReference>
<evidence type="ECO:0000256" key="4">
    <source>
        <dbReference type="ARBA" id="ARBA00022519"/>
    </source>
</evidence>
<dbReference type="Pfam" id="PF00005">
    <property type="entry name" value="ABC_tran"/>
    <property type="match status" value="1"/>
</dbReference>
<keyword evidence="7" id="KW-1278">Translocase</keyword>
<comment type="subcellular location">
    <subcellularLocation>
        <location evidence="1">Cell inner membrane</location>
        <topology evidence="1">Peripheral membrane protein</topology>
    </subcellularLocation>
</comment>
<reference evidence="11" key="2">
    <citation type="submission" date="2020-06" db="EMBL/GenBank/DDBJ databases">
        <authorList>
            <person name="Dong N."/>
        </authorList>
    </citation>
    <scope>NUCLEOTIDE SEQUENCE</scope>
    <source>
        <strain evidence="11">DF46-2-2</strain>
    </source>
</reference>
<dbReference type="EMBL" id="CP012365">
    <property type="protein sequence ID" value="AKX58791.1"/>
    <property type="molecule type" value="Genomic_DNA"/>
</dbReference>
<dbReference type="CDD" id="cd03256">
    <property type="entry name" value="ABC_PhnC_transporter"/>
    <property type="match status" value="1"/>
</dbReference>
<proteinExistence type="predicted"/>
<dbReference type="GO" id="GO:0005524">
    <property type="term" value="F:ATP binding"/>
    <property type="evidence" value="ECO:0007669"/>
    <property type="project" value="UniProtKB-KW"/>
</dbReference>
<reference evidence="10 12" key="1">
    <citation type="journal article" date="2015" name="Genome Announc.">
        <title>Genome Sequences of Oblitimonas alkaliphila gen. nov. sp. nov. (Proposed), a Novel Bacterium of the Pseudomonadaceae Family.</title>
        <authorList>
            <person name="Lauer A.C."/>
            <person name="Nicholson A.C."/>
            <person name="Humrighouse B.W."/>
            <person name="Emery B."/>
            <person name="Drobish A."/>
            <person name="Juieng P."/>
            <person name="Loparev V."/>
            <person name="McQuiston J.R."/>
        </authorList>
    </citation>
    <scope>NUCLEOTIDE SEQUENCE [LARGE SCALE GENOMIC DNA]</scope>
    <source>
        <strain evidence="10 12">E5571</strain>
    </source>
</reference>
<dbReference type="Proteomes" id="UP001173465">
    <property type="component" value="Unassembled WGS sequence"/>
</dbReference>
<evidence type="ECO:0000256" key="8">
    <source>
        <dbReference type="ARBA" id="ARBA00023136"/>
    </source>
</evidence>
<evidence type="ECO:0000256" key="7">
    <source>
        <dbReference type="ARBA" id="ARBA00022967"/>
    </source>
</evidence>
<dbReference type="GO" id="GO:0005886">
    <property type="term" value="C:plasma membrane"/>
    <property type="evidence" value="ECO:0007669"/>
    <property type="project" value="UniProtKB-SubCell"/>
</dbReference>
<sequence length="276" mass="30473">MLSIKNLHKSYGENAVLKGIDLSIKEGEFVVILGPSGAGKSTLLRCINRLTETTSGDIFLNGNNIAHVQGDDLVQLRQSIGMIFQHHNLSKRLTVLKNVLIGRMSRLPAWSSVLQLFPKADIDAARECLKQVGLEEKLYARADSLSGGQQQRVGIARALAQNPQLMLADEPVASLDPQSSRTVLNYIQQSCKQRNISVLCNLHQIDYAMEFAERIIGISNGKVIFDGLPEHLTPAIIGEIYPGLKDNSIDRLVERMAKERLAARNPKLQTSQQKVA</sequence>
<keyword evidence="2" id="KW-0813">Transport</keyword>
<keyword evidence="3" id="KW-1003">Cell membrane</keyword>
<keyword evidence="12" id="KW-1185">Reference proteome</keyword>
<dbReference type="PROSITE" id="PS00211">
    <property type="entry name" value="ABC_TRANSPORTER_1"/>
    <property type="match status" value="1"/>
</dbReference>
<organism evidence="10 12">
    <name type="scientific">Thiopseudomonas alkaliphila</name>
    <dbReference type="NCBI Taxonomy" id="1697053"/>
    <lineage>
        <taxon>Bacteria</taxon>
        <taxon>Pseudomonadati</taxon>
        <taxon>Pseudomonadota</taxon>
        <taxon>Gammaproteobacteria</taxon>
        <taxon>Pseudomonadales</taxon>
        <taxon>Pseudomonadaceae</taxon>
        <taxon>Thiopseudomonas</taxon>
    </lineage>
</organism>
<dbReference type="InterPro" id="IPR017871">
    <property type="entry name" value="ABC_transporter-like_CS"/>
</dbReference>
<name>A0A0K1XBS9_9GAMM</name>
<dbReference type="Gene3D" id="3.40.50.300">
    <property type="entry name" value="P-loop containing nucleotide triphosphate hydrolases"/>
    <property type="match status" value="1"/>
</dbReference>
<evidence type="ECO:0000313" key="12">
    <source>
        <dbReference type="Proteomes" id="UP000063953"/>
    </source>
</evidence>
<evidence type="ECO:0000256" key="5">
    <source>
        <dbReference type="ARBA" id="ARBA00022741"/>
    </source>
</evidence>
<dbReference type="GO" id="GO:0016887">
    <property type="term" value="F:ATP hydrolysis activity"/>
    <property type="evidence" value="ECO:0007669"/>
    <property type="project" value="InterPro"/>
</dbReference>
<evidence type="ECO:0000256" key="1">
    <source>
        <dbReference type="ARBA" id="ARBA00004417"/>
    </source>
</evidence>
<reference evidence="11" key="3">
    <citation type="journal article" date="2022" name="Sci. Total Environ.">
        <title>Prevalence, transmission, and molecular epidemiology of tet(X)-positive bacteria among humans, animals, and environmental niches in China: An epidemiological, and genomic-based study.</title>
        <authorList>
            <person name="Dong N."/>
            <person name="Zeng Y."/>
            <person name="Cai C."/>
            <person name="Sun C."/>
            <person name="Lu J."/>
            <person name="Liu C."/>
            <person name="Zhou H."/>
            <person name="Sun Q."/>
            <person name="Shu L."/>
            <person name="Wang H."/>
            <person name="Wang Y."/>
            <person name="Wang S."/>
            <person name="Wu C."/>
            <person name="Chan E.W."/>
            <person name="Chen G."/>
            <person name="Shen Z."/>
            <person name="Chen S."/>
            <person name="Zhang R."/>
        </authorList>
    </citation>
    <scope>NUCLEOTIDE SEQUENCE</scope>
    <source>
        <strain evidence="11">DF46-2-2</strain>
    </source>
</reference>
<protein>
    <submittedName>
        <fullName evidence="10">Phosphonate ABC transporter ATP-binding protein</fullName>
    </submittedName>
</protein>
<dbReference type="InterPro" id="IPR027417">
    <property type="entry name" value="P-loop_NTPase"/>
</dbReference>
<dbReference type="InterPro" id="IPR003439">
    <property type="entry name" value="ABC_transporter-like_ATP-bd"/>
</dbReference>
<evidence type="ECO:0000256" key="2">
    <source>
        <dbReference type="ARBA" id="ARBA00022448"/>
    </source>
</evidence>
<evidence type="ECO:0000313" key="10">
    <source>
        <dbReference type="EMBL" id="AKX58791.1"/>
    </source>
</evidence>
<dbReference type="PANTHER" id="PTHR43166">
    <property type="entry name" value="AMINO ACID IMPORT ATP-BINDING PROTEIN"/>
    <property type="match status" value="1"/>
</dbReference>
<evidence type="ECO:0000256" key="6">
    <source>
        <dbReference type="ARBA" id="ARBA00022840"/>
    </source>
</evidence>